<accession>A0A645E2W9</accession>
<protein>
    <submittedName>
        <fullName evidence="2">Uncharacterized protein</fullName>
    </submittedName>
</protein>
<evidence type="ECO:0000256" key="1">
    <source>
        <dbReference type="SAM" id="Phobius"/>
    </source>
</evidence>
<comment type="caution">
    <text evidence="2">The sequence shown here is derived from an EMBL/GenBank/DDBJ whole genome shotgun (WGS) entry which is preliminary data.</text>
</comment>
<proteinExistence type="predicted"/>
<name>A0A645E2W9_9ZZZZ</name>
<keyword evidence="1" id="KW-1133">Transmembrane helix</keyword>
<keyword evidence="1" id="KW-0472">Membrane</keyword>
<keyword evidence="1" id="KW-0812">Transmembrane</keyword>
<evidence type="ECO:0000313" key="2">
    <source>
        <dbReference type="EMBL" id="MPM96120.1"/>
    </source>
</evidence>
<reference evidence="2" key="1">
    <citation type="submission" date="2019-08" db="EMBL/GenBank/DDBJ databases">
        <authorList>
            <person name="Kucharzyk K."/>
            <person name="Murdoch R.W."/>
            <person name="Higgins S."/>
            <person name="Loffler F."/>
        </authorList>
    </citation>
    <scope>NUCLEOTIDE SEQUENCE</scope>
</reference>
<organism evidence="2">
    <name type="scientific">bioreactor metagenome</name>
    <dbReference type="NCBI Taxonomy" id="1076179"/>
    <lineage>
        <taxon>unclassified sequences</taxon>
        <taxon>metagenomes</taxon>
        <taxon>ecological metagenomes</taxon>
    </lineage>
</organism>
<sequence length="67" mass="7780">MFFNKRQIKNNGVAGTLFFHVSHFFVLIVNFACQFTAAFNVNMHSNALIADVRIELKLFDIIVRDKF</sequence>
<gene>
    <name evidence="2" type="ORF">SDC9_143277</name>
</gene>
<dbReference type="EMBL" id="VSSQ01042526">
    <property type="protein sequence ID" value="MPM96120.1"/>
    <property type="molecule type" value="Genomic_DNA"/>
</dbReference>
<feature type="transmembrane region" description="Helical" evidence="1">
    <location>
        <begin position="12"/>
        <end position="32"/>
    </location>
</feature>
<dbReference type="AlphaFoldDB" id="A0A645E2W9"/>